<evidence type="ECO:0000313" key="2">
    <source>
        <dbReference type="EMBL" id="SFK31035.1"/>
    </source>
</evidence>
<sequence length="150" mass="16417">MDYLIARFVHILLIAAWFGMTISGKQRAQWFARENLAKAAPPEIYLRKASVAGSLIGLGVIASGFWLIHLLGGFDAVPWSISLGFAASLAIVLIGGLMIGRNWKKLATRRAAGAPQAELEAIAKQVGLWERAVQLLWLVALVSMVFRFEL</sequence>
<protein>
    <recommendedName>
        <fullName evidence="4">DUF2269 family protein</fullName>
    </recommendedName>
</protein>
<feature type="transmembrane region" description="Helical" evidence="1">
    <location>
        <begin position="45"/>
        <end position="67"/>
    </location>
</feature>
<keyword evidence="1" id="KW-0472">Membrane</keyword>
<dbReference type="RefSeq" id="WP_093518564.1">
    <property type="nucleotide sequence ID" value="NZ_FOSK01000004.1"/>
</dbReference>
<proteinExistence type="predicted"/>
<keyword evidence="3" id="KW-1185">Reference proteome</keyword>
<gene>
    <name evidence="2" type="ORF">SAMN04488518_10413</name>
</gene>
<name>A0A1I3YGW2_9HYPH</name>
<evidence type="ECO:0000256" key="1">
    <source>
        <dbReference type="SAM" id="Phobius"/>
    </source>
</evidence>
<dbReference type="EMBL" id="FOSK01000004">
    <property type="protein sequence ID" value="SFK31035.1"/>
    <property type="molecule type" value="Genomic_DNA"/>
</dbReference>
<dbReference type="Proteomes" id="UP000199598">
    <property type="component" value="Unassembled WGS sequence"/>
</dbReference>
<feature type="transmembrane region" description="Helical" evidence="1">
    <location>
        <begin position="6"/>
        <end position="24"/>
    </location>
</feature>
<dbReference type="CDD" id="cd01670">
    <property type="entry name" value="Death"/>
    <property type="match status" value="1"/>
</dbReference>
<reference evidence="2 3" key="1">
    <citation type="submission" date="2016-10" db="EMBL/GenBank/DDBJ databases">
        <authorList>
            <person name="Varghese N."/>
            <person name="Submissions S."/>
        </authorList>
    </citation>
    <scope>NUCLEOTIDE SEQUENCE [LARGE SCALE GENOMIC DNA]</scope>
    <source>
        <strain evidence="2 3">DSM 16392</strain>
    </source>
</reference>
<keyword evidence="1" id="KW-0812">Transmembrane</keyword>
<evidence type="ECO:0008006" key="4">
    <source>
        <dbReference type="Google" id="ProtNLM"/>
    </source>
</evidence>
<accession>A0A1I3YGW2</accession>
<feature type="transmembrane region" description="Helical" evidence="1">
    <location>
        <begin position="79"/>
        <end position="100"/>
    </location>
</feature>
<keyword evidence="1" id="KW-1133">Transmembrane helix</keyword>
<organism evidence="2 3">
    <name type="scientific">Pseudovibrio ascidiaceicola</name>
    <dbReference type="NCBI Taxonomy" id="285279"/>
    <lineage>
        <taxon>Bacteria</taxon>
        <taxon>Pseudomonadati</taxon>
        <taxon>Pseudomonadota</taxon>
        <taxon>Alphaproteobacteria</taxon>
        <taxon>Hyphomicrobiales</taxon>
        <taxon>Stappiaceae</taxon>
        <taxon>Pseudovibrio</taxon>
    </lineage>
</organism>
<evidence type="ECO:0000313" key="3">
    <source>
        <dbReference type="Proteomes" id="UP000199598"/>
    </source>
</evidence>
<comment type="caution">
    <text evidence="2">The sequence shown here is derived from an EMBL/GenBank/DDBJ whole genome shotgun (WGS) entry which is preliminary data.</text>
</comment>